<dbReference type="Pfam" id="PF00566">
    <property type="entry name" value="RabGAP-TBC"/>
    <property type="match status" value="1"/>
</dbReference>
<dbReference type="PANTHER" id="PTHR47219">
    <property type="entry name" value="RAB GTPASE-ACTIVATING PROTEIN 1-LIKE"/>
    <property type="match status" value="1"/>
</dbReference>
<reference evidence="4 5" key="1">
    <citation type="journal article" date="2018" name="New Phytol.">
        <title>Phylogenomics of Endogonaceae and evolution of mycorrhizas within Mucoromycota.</title>
        <authorList>
            <person name="Chang Y."/>
            <person name="Desiro A."/>
            <person name="Na H."/>
            <person name="Sandor L."/>
            <person name="Lipzen A."/>
            <person name="Clum A."/>
            <person name="Barry K."/>
            <person name="Grigoriev I.V."/>
            <person name="Martin F.M."/>
            <person name="Stajich J.E."/>
            <person name="Smith M.E."/>
            <person name="Bonito G."/>
            <person name="Spatafora J.W."/>
        </authorList>
    </citation>
    <scope>NUCLEOTIDE SEQUENCE [LARGE SCALE GENOMIC DNA]</scope>
    <source>
        <strain evidence="4 5">GMNB39</strain>
    </source>
</reference>
<dbReference type="Gene3D" id="1.10.8.270">
    <property type="entry name" value="putative rabgap domain of human tbc1 domain family member 14 like domains"/>
    <property type="match status" value="1"/>
</dbReference>
<dbReference type="AlphaFoldDB" id="A0A433A1R6"/>
<feature type="region of interest" description="Disordered" evidence="2">
    <location>
        <begin position="319"/>
        <end position="339"/>
    </location>
</feature>
<dbReference type="PROSITE" id="PS50086">
    <property type="entry name" value="TBC_RABGAP"/>
    <property type="match status" value="1"/>
</dbReference>
<dbReference type="InterPro" id="IPR050302">
    <property type="entry name" value="Rab_GAP_TBC_domain"/>
</dbReference>
<dbReference type="GO" id="GO:0031267">
    <property type="term" value="F:small GTPase binding"/>
    <property type="evidence" value="ECO:0007669"/>
    <property type="project" value="TreeGrafter"/>
</dbReference>
<dbReference type="InterPro" id="IPR035969">
    <property type="entry name" value="Rab-GAP_TBC_sf"/>
</dbReference>
<feature type="domain" description="Rab-GAP TBC" evidence="3">
    <location>
        <begin position="19"/>
        <end position="204"/>
    </location>
</feature>
<evidence type="ECO:0000313" key="4">
    <source>
        <dbReference type="EMBL" id="RUO96628.1"/>
    </source>
</evidence>
<organism evidence="4 5">
    <name type="scientific">Jimgerdemannia flammicorona</name>
    <dbReference type="NCBI Taxonomy" id="994334"/>
    <lineage>
        <taxon>Eukaryota</taxon>
        <taxon>Fungi</taxon>
        <taxon>Fungi incertae sedis</taxon>
        <taxon>Mucoromycota</taxon>
        <taxon>Mucoromycotina</taxon>
        <taxon>Endogonomycetes</taxon>
        <taxon>Endogonales</taxon>
        <taxon>Endogonaceae</taxon>
        <taxon>Jimgerdemannia</taxon>
    </lineage>
</organism>
<dbReference type="GO" id="GO:0005096">
    <property type="term" value="F:GTPase activator activity"/>
    <property type="evidence" value="ECO:0007669"/>
    <property type="project" value="UniProtKB-KW"/>
</dbReference>
<sequence length="339" mass="37939">MDAGAVKKDSKLKKLVRSGIPASVRGRAWQFLAGSAGYRKTGVYEELIRRDRLPIFDVIERDIHRCYPEHVMFRDENSQGQADLNNVLKAYAHYNPSVGYCQGMGRLVGCMLMQMPAEDSFWLLVATIDKYMAGYFIPTLSQLRIDAYVFEQLLREHEPKLAQHMVDNDVVPLMYITQWFLTAFTLTLPWPTVLRVWDVFYFEGVKVFYRIGLAIIWLNRDHLLRHCPTNAELLEFLLHIPFDNLGPENLLETAFKIKLSKDDIKKYSRKASSEASTQGLPVEFGINNLSAGQLSNNSASALVGAMAGVGGKIKRTAVGGGSAHSGSLGKAGGKKISFM</sequence>
<keyword evidence="1" id="KW-0343">GTPase activation</keyword>
<evidence type="ECO:0000259" key="3">
    <source>
        <dbReference type="PROSITE" id="PS50086"/>
    </source>
</evidence>
<dbReference type="Proteomes" id="UP000268093">
    <property type="component" value="Unassembled WGS sequence"/>
</dbReference>
<accession>A0A433A1R6</accession>
<evidence type="ECO:0000256" key="2">
    <source>
        <dbReference type="SAM" id="MobiDB-lite"/>
    </source>
</evidence>
<dbReference type="SUPFAM" id="SSF47923">
    <property type="entry name" value="Ypt/Rab-GAP domain of gyp1p"/>
    <property type="match status" value="2"/>
</dbReference>
<dbReference type="FunFam" id="1.10.8.270:FF:000001">
    <property type="entry name" value="TBC1 domain family member 1"/>
    <property type="match status" value="1"/>
</dbReference>
<dbReference type="SMART" id="SM00164">
    <property type="entry name" value="TBC"/>
    <property type="match status" value="1"/>
</dbReference>
<dbReference type="Gene3D" id="1.10.472.80">
    <property type="entry name" value="Ypt/Rab-GAP domain of gyp1p, domain 3"/>
    <property type="match status" value="1"/>
</dbReference>
<dbReference type="InterPro" id="IPR000195">
    <property type="entry name" value="Rab-GAP-TBC_dom"/>
</dbReference>
<name>A0A433A1R6_9FUNG</name>
<comment type="caution">
    <text evidence="4">The sequence shown here is derived from an EMBL/GenBank/DDBJ whole genome shotgun (WGS) entry which is preliminary data.</text>
</comment>
<dbReference type="OrthoDB" id="159449at2759"/>
<gene>
    <name evidence="4" type="ORF">BC936DRAFT_141719</name>
</gene>
<dbReference type="EMBL" id="RBNI01020348">
    <property type="protein sequence ID" value="RUO96628.1"/>
    <property type="molecule type" value="Genomic_DNA"/>
</dbReference>
<keyword evidence="5" id="KW-1185">Reference proteome</keyword>
<protein>
    <submittedName>
        <fullName evidence="4">Rab-GTPase-TBC domain-containing protein</fullName>
    </submittedName>
</protein>
<proteinExistence type="predicted"/>
<dbReference type="Gene3D" id="1.10.10.750">
    <property type="entry name" value="Ypt/Rab-GAP domain of gyp1p, domain 1"/>
    <property type="match status" value="1"/>
</dbReference>
<dbReference type="FunFam" id="1.10.472.80:FF:000008">
    <property type="entry name" value="TBC1 domain family member 10A"/>
    <property type="match status" value="1"/>
</dbReference>
<evidence type="ECO:0000256" key="1">
    <source>
        <dbReference type="ARBA" id="ARBA00022468"/>
    </source>
</evidence>
<dbReference type="PANTHER" id="PTHR47219:SF9">
    <property type="entry name" value="GTPASE ACTIVATING PROTEIN AND CENTROSOME-ASSOCIATED, ISOFORM B"/>
    <property type="match status" value="1"/>
</dbReference>
<evidence type="ECO:0000313" key="5">
    <source>
        <dbReference type="Proteomes" id="UP000268093"/>
    </source>
</evidence>